<accession>A0ABT8C8G5</accession>
<gene>
    <name evidence="1" type="ORF">QWZ15_14665</name>
</gene>
<keyword evidence="2" id="KW-1185">Reference proteome</keyword>
<sequence>MENQKFETTALIELFGHTRMAGTVSEQTIGSATFIRVDVPETKSNASFTRFLHPNSIYAINPITVEVMQHLADDMQVKPVNAWDIREIVRKEKAMLGMGEEEEEGFD</sequence>
<evidence type="ECO:0000313" key="2">
    <source>
        <dbReference type="Proteomes" id="UP001236663"/>
    </source>
</evidence>
<reference evidence="2" key="1">
    <citation type="journal article" date="2019" name="Int. J. Syst. Evol. Microbiol.">
        <title>The Global Catalogue of Microorganisms (GCM) 10K type strain sequencing project: providing services to taxonomists for standard genome sequencing and annotation.</title>
        <authorList>
            <consortium name="The Broad Institute Genomics Platform"/>
            <consortium name="The Broad Institute Genome Sequencing Center for Infectious Disease"/>
            <person name="Wu L."/>
            <person name="Ma J."/>
        </authorList>
    </citation>
    <scope>NUCLEOTIDE SEQUENCE [LARGE SCALE GENOMIC DNA]</scope>
    <source>
        <strain evidence="2">CECT 7706</strain>
    </source>
</reference>
<protein>
    <submittedName>
        <fullName evidence="1">Uncharacterized protein</fullName>
    </submittedName>
</protein>
<evidence type="ECO:0000313" key="1">
    <source>
        <dbReference type="EMBL" id="MDN3689079.1"/>
    </source>
</evidence>
<dbReference type="Proteomes" id="UP001236663">
    <property type="component" value="Unassembled WGS sequence"/>
</dbReference>
<name>A0ABT8C8G5_9BACT</name>
<proteinExistence type="predicted"/>
<comment type="caution">
    <text evidence="1">The sequence shown here is derived from an EMBL/GenBank/DDBJ whole genome shotgun (WGS) entry which is preliminary data.</text>
</comment>
<dbReference type="RefSeq" id="WP_163386536.1">
    <property type="nucleotide sequence ID" value="NZ_JAUFQS010000017.1"/>
</dbReference>
<dbReference type="EMBL" id="JAUFQS010000017">
    <property type="protein sequence ID" value="MDN3689079.1"/>
    <property type="molecule type" value="Genomic_DNA"/>
</dbReference>
<organism evidence="1 2">
    <name type="scientific">Cyclobacterium jeungdonense</name>
    <dbReference type="NCBI Taxonomy" id="708087"/>
    <lineage>
        <taxon>Bacteria</taxon>
        <taxon>Pseudomonadati</taxon>
        <taxon>Bacteroidota</taxon>
        <taxon>Cytophagia</taxon>
        <taxon>Cytophagales</taxon>
        <taxon>Cyclobacteriaceae</taxon>
        <taxon>Cyclobacterium</taxon>
    </lineage>
</organism>